<evidence type="ECO:0000256" key="2">
    <source>
        <dbReference type="ARBA" id="ARBA00022448"/>
    </source>
</evidence>
<comment type="subcellular location">
    <subcellularLocation>
        <location evidence="1">Membrane</location>
        <topology evidence="1">Single-pass membrane protein</topology>
    </subcellularLocation>
</comment>
<evidence type="ECO:0000256" key="7">
    <source>
        <dbReference type="ARBA" id="ARBA00023136"/>
    </source>
</evidence>
<keyword evidence="7" id="KW-0472">Membrane</keyword>
<evidence type="ECO:0000313" key="9">
    <source>
        <dbReference type="EMBL" id="CAL5219670.1"/>
    </source>
</evidence>
<organism evidence="9 10">
    <name type="scientific">Coccomyxa viridis</name>
    <dbReference type="NCBI Taxonomy" id="1274662"/>
    <lineage>
        <taxon>Eukaryota</taxon>
        <taxon>Viridiplantae</taxon>
        <taxon>Chlorophyta</taxon>
        <taxon>core chlorophytes</taxon>
        <taxon>Trebouxiophyceae</taxon>
        <taxon>Trebouxiophyceae incertae sedis</taxon>
        <taxon>Coccomyxaceae</taxon>
        <taxon>Coccomyxa</taxon>
    </lineage>
</organism>
<evidence type="ECO:0000256" key="6">
    <source>
        <dbReference type="ARBA" id="ARBA00023010"/>
    </source>
</evidence>
<dbReference type="EMBL" id="CAXHTA020000002">
    <property type="protein sequence ID" value="CAL5219670.1"/>
    <property type="molecule type" value="Genomic_DNA"/>
</dbReference>
<dbReference type="Proteomes" id="UP001497392">
    <property type="component" value="Unassembled WGS sequence"/>
</dbReference>
<comment type="caution">
    <text evidence="9">The sequence shown here is derived from an EMBL/GenBank/DDBJ whole genome shotgun (WGS) entry which is preliminary data.</text>
</comment>
<dbReference type="PANTHER" id="PTHR33162:SF3">
    <property type="entry name" value="SEC-INDEPENDENT PROTEIN TRANSLOCASE PROTEIN TATB, CHLOROPLASTIC"/>
    <property type="match status" value="1"/>
</dbReference>
<evidence type="ECO:0000256" key="3">
    <source>
        <dbReference type="ARBA" id="ARBA00022692"/>
    </source>
</evidence>
<evidence type="ECO:0000313" key="10">
    <source>
        <dbReference type="Proteomes" id="UP001497392"/>
    </source>
</evidence>
<dbReference type="InterPro" id="IPR003369">
    <property type="entry name" value="TatA/B/E"/>
</dbReference>
<proteinExistence type="predicted"/>
<keyword evidence="6" id="KW-0811">Translocation</keyword>
<keyword evidence="2" id="KW-0813">Transport</keyword>
<protein>
    <submittedName>
        <fullName evidence="9">G1555 protein</fullName>
    </submittedName>
</protein>
<evidence type="ECO:0000256" key="8">
    <source>
        <dbReference type="SAM" id="MobiDB-lite"/>
    </source>
</evidence>
<keyword evidence="4" id="KW-0653">Protein transport</keyword>
<gene>
    <name evidence="9" type="primary">g1555</name>
    <name evidence="9" type="ORF">VP750_LOCUS1329</name>
</gene>
<evidence type="ECO:0000256" key="1">
    <source>
        <dbReference type="ARBA" id="ARBA00004167"/>
    </source>
</evidence>
<dbReference type="PANTHER" id="PTHR33162">
    <property type="entry name" value="SEC-INDEPENDENT PROTEIN TRANSLOCASE PROTEIN TATA, CHLOROPLASTIC"/>
    <property type="match status" value="1"/>
</dbReference>
<feature type="region of interest" description="Disordered" evidence="8">
    <location>
        <begin position="1"/>
        <end position="34"/>
    </location>
</feature>
<keyword evidence="5" id="KW-1133">Transmembrane helix</keyword>
<keyword evidence="3" id="KW-0812">Transmembrane</keyword>
<reference evidence="9 10" key="1">
    <citation type="submission" date="2024-06" db="EMBL/GenBank/DDBJ databases">
        <authorList>
            <person name="Kraege A."/>
            <person name="Thomma B."/>
        </authorList>
    </citation>
    <scope>NUCLEOTIDE SEQUENCE [LARGE SCALE GENOMIC DNA]</scope>
</reference>
<dbReference type="Gene3D" id="1.20.5.3310">
    <property type="match status" value="1"/>
</dbReference>
<dbReference type="Pfam" id="PF02416">
    <property type="entry name" value="TatA_B_E"/>
    <property type="match status" value="1"/>
</dbReference>
<name>A0ABP1FI91_9CHLO</name>
<sequence length="224" mass="24107">MADDRGWAPVSRTALLGSRRPHRSEQRSGKRQVSTQALFGVGAPEAVLVGVVALVVFGPKGLAEAVKSLGKTLKTFQPTIREVMSVSSELRNTLEEQIGLDDIRSELRSSMVSESRPAARRPADPVEDTTAQDGVKKDVSDVEQLVEESEADLERKRSVAAAAAWGGQPPSPPADIQSVPQQVEVSGTHPGKELEKQVQLGALSLEDLEAELSRRRDVAAQKKS</sequence>
<dbReference type="PRINTS" id="PR01506">
    <property type="entry name" value="TATBPROTEIN"/>
</dbReference>
<keyword evidence="10" id="KW-1185">Reference proteome</keyword>
<accession>A0ABP1FI91</accession>
<evidence type="ECO:0000256" key="5">
    <source>
        <dbReference type="ARBA" id="ARBA00022989"/>
    </source>
</evidence>
<evidence type="ECO:0000256" key="4">
    <source>
        <dbReference type="ARBA" id="ARBA00022927"/>
    </source>
</evidence>
<feature type="region of interest" description="Disordered" evidence="8">
    <location>
        <begin position="108"/>
        <end position="195"/>
    </location>
</feature>